<comment type="caution">
    <text evidence="3">The sequence shown here is derived from an EMBL/GenBank/DDBJ whole genome shotgun (WGS) entry which is preliminary data.</text>
</comment>
<name>A0ABN2PNR7_9ACTN</name>
<evidence type="ECO:0000256" key="1">
    <source>
        <dbReference type="SAM" id="MobiDB-lite"/>
    </source>
</evidence>
<feature type="region of interest" description="Disordered" evidence="1">
    <location>
        <begin position="127"/>
        <end position="154"/>
    </location>
</feature>
<feature type="transmembrane region" description="Helical" evidence="2">
    <location>
        <begin position="78"/>
        <end position="101"/>
    </location>
</feature>
<dbReference type="RefSeq" id="WP_344264232.1">
    <property type="nucleotide sequence ID" value="NZ_BAAAMJ010000046.1"/>
</dbReference>
<keyword evidence="2" id="KW-0812">Transmembrane</keyword>
<dbReference type="InterPro" id="IPR009937">
    <property type="entry name" value="Phage_holin_3_6"/>
</dbReference>
<protein>
    <submittedName>
        <fullName evidence="3">Phage holin family protein</fullName>
    </submittedName>
</protein>
<dbReference type="Pfam" id="PF07332">
    <property type="entry name" value="Phage_holin_3_6"/>
    <property type="match status" value="1"/>
</dbReference>
<sequence length="154" mass="16155">MSAADEGRSLGKLVSSATAELSALVHEEIALAKAELREDVKRAAFGSVAVVMAVVLAFFALPLFSFALAFWLRNWWNLPLAIACLIVGGLYLVLAVALLAVAKAKMGRIAPPQRSIDSAKETAAVLSGVRPHPRSVTLTKSPAGTGRSLTDSSV</sequence>
<proteinExistence type="predicted"/>
<dbReference type="EMBL" id="BAAAMJ010000046">
    <property type="protein sequence ID" value="GAA1927256.1"/>
    <property type="molecule type" value="Genomic_DNA"/>
</dbReference>
<evidence type="ECO:0000313" key="3">
    <source>
        <dbReference type="EMBL" id="GAA1927256.1"/>
    </source>
</evidence>
<feature type="compositionally biased region" description="Polar residues" evidence="1">
    <location>
        <begin position="136"/>
        <end position="154"/>
    </location>
</feature>
<reference evidence="3 4" key="1">
    <citation type="journal article" date="2019" name="Int. J. Syst. Evol. Microbiol.">
        <title>The Global Catalogue of Microorganisms (GCM) 10K type strain sequencing project: providing services to taxonomists for standard genome sequencing and annotation.</title>
        <authorList>
            <consortium name="The Broad Institute Genomics Platform"/>
            <consortium name="The Broad Institute Genome Sequencing Center for Infectious Disease"/>
            <person name="Wu L."/>
            <person name="Ma J."/>
        </authorList>
    </citation>
    <scope>NUCLEOTIDE SEQUENCE [LARGE SCALE GENOMIC DNA]</scope>
    <source>
        <strain evidence="3 4">JCM 13581</strain>
    </source>
</reference>
<dbReference type="Proteomes" id="UP001501303">
    <property type="component" value="Unassembled WGS sequence"/>
</dbReference>
<gene>
    <name evidence="3" type="ORF">GCM10009716_39140</name>
</gene>
<keyword evidence="2" id="KW-0472">Membrane</keyword>
<keyword evidence="2" id="KW-1133">Transmembrane helix</keyword>
<accession>A0ABN2PNR7</accession>
<evidence type="ECO:0000313" key="4">
    <source>
        <dbReference type="Proteomes" id="UP001501303"/>
    </source>
</evidence>
<organism evidence="3 4">
    <name type="scientific">Streptomyces sodiiphilus</name>
    <dbReference type="NCBI Taxonomy" id="226217"/>
    <lineage>
        <taxon>Bacteria</taxon>
        <taxon>Bacillati</taxon>
        <taxon>Actinomycetota</taxon>
        <taxon>Actinomycetes</taxon>
        <taxon>Kitasatosporales</taxon>
        <taxon>Streptomycetaceae</taxon>
        <taxon>Streptomyces</taxon>
    </lineage>
</organism>
<feature type="transmembrane region" description="Helical" evidence="2">
    <location>
        <begin position="43"/>
        <end position="72"/>
    </location>
</feature>
<keyword evidence="4" id="KW-1185">Reference proteome</keyword>
<evidence type="ECO:0000256" key="2">
    <source>
        <dbReference type="SAM" id="Phobius"/>
    </source>
</evidence>